<dbReference type="Proteomes" id="UP000054564">
    <property type="component" value="Unassembled WGS sequence"/>
</dbReference>
<dbReference type="InterPro" id="IPR001841">
    <property type="entry name" value="Znf_RING"/>
</dbReference>
<evidence type="ECO:0000313" key="8">
    <source>
        <dbReference type="Proteomes" id="UP000054564"/>
    </source>
</evidence>
<keyword evidence="3" id="KW-0862">Zinc</keyword>
<protein>
    <recommendedName>
        <fullName evidence="6">RING-type domain-containing protein</fullName>
    </recommendedName>
</protein>
<dbReference type="PANTHER" id="PTHR45969">
    <property type="entry name" value="RING ZINC FINGER PROTEIN-RELATED"/>
    <property type="match status" value="1"/>
</dbReference>
<evidence type="ECO:0000313" key="7">
    <source>
        <dbReference type="EMBL" id="KNE98793.1"/>
    </source>
</evidence>
<organism evidence="7 8">
    <name type="scientific">Puccinia striiformis f. sp. tritici PST-78</name>
    <dbReference type="NCBI Taxonomy" id="1165861"/>
    <lineage>
        <taxon>Eukaryota</taxon>
        <taxon>Fungi</taxon>
        <taxon>Dikarya</taxon>
        <taxon>Basidiomycota</taxon>
        <taxon>Pucciniomycotina</taxon>
        <taxon>Pucciniomycetes</taxon>
        <taxon>Pucciniales</taxon>
        <taxon>Pucciniaceae</taxon>
        <taxon>Puccinia</taxon>
    </lineage>
</organism>
<dbReference type="Gene3D" id="3.30.40.10">
    <property type="entry name" value="Zinc/RING finger domain, C3HC4 (zinc finger)"/>
    <property type="match status" value="1"/>
</dbReference>
<evidence type="ECO:0000256" key="4">
    <source>
        <dbReference type="PROSITE-ProRule" id="PRU00175"/>
    </source>
</evidence>
<dbReference type="SUPFAM" id="SSF57850">
    <property type="entry name" value="RING/U-box"/>
    <property type="match status" value="1"/>
</dbReference>
<evidence type="ECO:0000256" key="1">
    <source>
        <dbReference type="ARBA" id="ARBA00022723"/>
    </source>
</evidence>
<dbReference type="GO" id="GO:0016567">
    <property type="term" value="P:protein ubiquitination"/>
    <property type="evidence" value="ECO:0007669"/>
    <property type="project" value="TreeGrafter"/>
</dbReference>
<accession>A0A0L0VHQ9</accession>
<proteinExistence type="predicted"/>
<dbReference type="CDD" id="cd16448">
    <property type="entry name" value="RING-H2"/>
    <property type="match status" value="1"/>
</dbReference>
<dbReference type="PANTHER" id="PTHR45969:SF69">
    <property type="entry name" value="FINGER DOMAIN PROTEIN, PUTATIVE (AFU_ORTHOLOGUE AFUA_3G12190)-RELATED"/>
    <property type="match status" value="1"/>
</dbReference>
<gene>
    <name evidence="7" type="ORF">PSTG_07980</name>
</gene>
<reference evidence="8" key="1">
    <citation type="submission" date="2014-03" db="EMBL/GenBank/DDBJ databases">
        <title>The Genome Sequence of Puccinia striiformis f. sp. tritici PST-78.</title>
        <authorList>
            <consortium name="The Broad Institute Genome Sequencing Platform"/>
            <person name="Cuomo C."/>
            <person name="Hulbert S."/>
            <person name="Chen X."/>
            <person name="Walker B."/>
            <person name="Young S.K."/>
            <person name="Zeng Q."/>
            <person name="Gargeya S."/>
            <person name="Fitzgerald M."/>
            <person name="Haas B."/>
            <person name="Abouelleil A."/>
            <person name="Alvarado L."/>
            <person name="Arachchi H.M."/>
            <person name="Berlin A.M."/>
            <person name="Chapman S.B."/>
            <person name="Goldberg J."/>
            <person name="Griggs A."/>
            <person name="Gujja S."/>
            <person name="Hansen M."/>
            <person name="Howarth C."/>
            <person name="Imamovic A."/>
            <person name="Larimer J."/>
            <person name="McCowan C."/>
            <person name="Montmayeur A."/>
            <person name="Murphy C."/>
            <person name="Neiman D."/>
            <person name="Pearson M."/>
            <person name="Priest M."/>
            <person name="Roberts A."/>
            <person name="Saif S."/>
            <person name="Shea T."/>
            <person name="Sisk P."/>
            <person name="Sykes S."/>
            <person name="Wortman J."/>
            <person name="Nusbaum C."/>
            <person name="Birren B."/>
        </authorList>
    </citation>
    <scope>NUCLEOTIDE SEQUENCE [LARGE SCALE GENOMIC DNA]</scope>
    <source>
        <strain evidence="8">race PST-78</strain>
    </source>
</reference>
<evidence type="ECO:0000259" key="6">
    <source>
        <dbReference type="PROSITE" id="PS50089"/>
    </source>
</evidence>
<dbReference type="PROSITE" id="PS50089">
    <property type="entry name" value="ZF_RING_2"/>
    <property type="match status" value="1"/>
</dbReference>
<comment type="caution">
    <text evidence="7">The sequence shown here is derived from an EMBL/GenBank/DDBJ whole genome shotgun (WGS) entry which is preliminary data.</text>
</comment>
<feature type="domain" description="RING-type" evidence="6">
    <location>
        <begin position="352"/>
        <end position="399"/>
    </location>
</feature>
<name>A0A0L0VHQ9_9BASI</name>
<keyword evidence="2 4" id="KW-0863">Zinc-finger</keyword>
<evidence type="ECO:0000256" key="2">
    <source>
        <dbReference type="ARBA" id="ARBA00022771"/>
    </source>
</evidence>
<sequence>MHAFILAHSSGFIAESRSSALFSFLQVLPPELEITRFPKKAPTSGATAEGNPHTHSVEVFLLIITITSPRAPSKRTPPDSPTATTAYNTNSSIHHMDLNANPYDSQPVTDLPETSPGGARPVEESVEANPTANVERAEEAAAFPPHVEHAEEEEWIDLPEEMNADLAELFDLPRARADQVNLNEPDLNRALRAPNGDANPAITVNIQDLFAHLAATFVSRHDIGFLPLAGALQSVTPEQDRVVLQNFFDAGSHIIVELTNNPQQRVYSLQEIADRLGSFEDVWRIVENLDRDTSGFISIFLHQIIDAIYDLTTTPSRIEIARQEVDTLLDSLTNASISALPSDGTQTDSPSCTICQEHYVESDVTVSLQCHNSHHFHRDCILEWLHTLVPDPFTCPICRAAIELIAPPNPDQLD</sequence>
<evidence type="ECO:0000256" key="3">
    <source>
        <dbReference type="ARBA" id="ARBA00022833"/>
    </source>
</evidence>
<dbReference type="AlphaFoldDB" id="A0A0L0VHQ9"/>
<keyword evidence="1" id="KW-0479">Metal-binding</keyword>
<dbReference type="GO" id="GO:0061630">
    <property type="term" value="F:ubiquitin protein ligase activity"/>
    <property type="evidence" value="ECO:0007669"/>
    <property type="project" value="TreeGrafter"/>
</dbReference>
<evidence type="ECO:0000256" key="5">
    <source>
        <dbReference type="SAM" id="MobiDB-lite"/>
    </source>
</evidence>
<feature type="region of interest" description="Disordered" evidence="5">
    <location>
        <begin position="94"/>
        <end position="134"/>
    </location>
</feature>
<keyword evidence="8" id="KW-1185">Reference proteome</keyword>
<dbReference type="STRING" id="1165861.A0A0L0VHQ9"/>
<dbReference type="GO" id="GO:0008270">
    <property type="term" value="F:zinc ion binding"/>
    <property type="evidence" value="ECO:0007669"/>
    <property type="project" value="UniProtKB-KW"/>
</dbReference>
<dbReference type="EMBL" id="AJIL01000053">
    <property type="protein sequence ID" value="KNE98793.1"/>
    <property type="molecule type" value="Genomic_DNA"/>
</dbReference>
<dbReference type="Pfam" id="PF13639">
    <property type="entry name" value="zf-RING_2"/>
    <property type="match status" value="1"/>
</dbReference>
<dbReference type="InterPro" id="IPR013083">
    <property type="entry name" value="Znf_RING/FYVE/PHD"/>
</dbReference>